<dbReference type="RefSeq" id="WP_048900546.1">
    <property type="nucleotide sequence ID" value="NZ_AP024853.1"/>
</dbReference>
<accession>A0A0J8V6X3</accession>
<evidence type="ECO:0008006" key="4">
    <source>
        <dbReference type="Google" id="ProtNLM"/>
    </source>
</evidence>
<proteinExistence type="predicted"/>
<sequence>MKSIVLALLSCLTACSAQQAANQPLNVSQYVEQTCYSSASDELSSSFDIFLDDRRDELDALRPELTDENFQQLHFALRHFSTYWEQLEIERNQACEQWAACQYITATSTATSSMQPSPHCEAPNFEYNVSRVKMVTFLSDVANLQLQRSGE</sequence>
<feature type="chain" id="PRO_5030008995" description="Lysozyme inhibitor LprI N-terminal domain-containing protein" evidence="1">
    <location>
        <begin position="21"/>
        <end position="151"/>
    </location>
</feature>
<feature type="signal peptide" evidence="1">
    <location>
        <begin position="1"/>
        <end position="20"/>
    </location>
</feature>
<keyword evidence="1" id="KW-0732">Signal</keyword>
<protein>
    <recommendedName>
        <fullName evidence="4">Lysozyme inhibitor LprI N-terminal domain-containing protein</fullName>
    </recommendedName>
</protein>
<gene>
    <name evidence="2" type="ORF">C9I94_11350</name>
</gene>
<organism evidence="2 3">
    <name type="scientific">Photobacterium swingsii</name>
    <dbReference type="NCBI Taxonomy" id="680026"/>
    <lineage>
        <taxon>Bacteria</taxon>
        <taxon>Pseudomonadati</taxon>
        <taxon>Pseudomonadota</taxon>
        <taxon>Gammaproteobacteria</taxon>
        <taxon>Vibrionales</taxon>
        <taxon>Vibrionaceae</taxon>
        <taxon>Photobacterium</taxon>
    </lineage>
</organism>
<reference evidence="2 3" key="1">
    <citation type="submission" date="2018-01" db="EMBL/GenBank/DDBJ databases">
        <title>Whole genome sequencing of Histamine producing bacteria.</title>
        <authorList>
            <person name="Butler K."/>
        </authorList>
    </citation>
    <scope>NUCLEOTIDE SEQUENCE [LARGE SCALE GENOMIC DNA]</scope>
    <source>
        <strain evidence="2 3">DSM 24669</strain>
    </source>
</reference>
<keyword evidence="3" id="KW-1185">Reference proteome</keyword>
<dbReference type="OrthoDB" id="5819408at2"/>
<dbReference type="EMBL" id="PYLZ01000005">
    <property type="protein sequence ID" value="PSW24616.1"/>
    <property type="molecule type" value="Genomic_DNA"/>
</dbReference>
<evidence type="ECO:0000313" key="3">
    <source>
        <dbReference type="Proteomes" id="UP000240481"/>
    </source>
</evidence>
<comment type="caution">
    <text evidence="2">The sequence shown here is derived from an EMBL/GenBank/DDBJ whole genome shotgun (WGS) entry which is preliminary data.</text>
</comment>
<evidence type="ECO:0000313" key="2">
    <source>
        <dbReference type="EMBL" id="PSW24616.1"/>
    </source>
</evidence>
<name>A0A0J8V6X3_9GAMM</name>
<dbReference type="Proteomes" id="UP000240481">
    <property type="component" value="Unassembled WGS sequence"/>
</dbReference>
<dbReference type="AlphaFoldDB" id="A0A0J8V6X3"/>
<dbReference type="STRING" id="680026.AB733_21010"/>
<evidence type="ECO:0000256" key="1">
    <source>
        <dbReference type="SAM" id="SignalP"/>
    </source>
</evidence>